<dbReference type="RefSeq" id="WP_344109347.1">
    <property type="nucleotide sequence ID" value="NZ_BAAAPC010000009.1"/>
</dbReference>
<name>A0ABN2T295_9ACTN</name>
<organism evidence="1 2">
    <name type="scientific">Nocardiopsis rhodophaea</name>
    <dbReference type="NCBI Taxonomy" id="280238"/>
    <lineage>
        <taxon>Bacteria</taxon>
        <taxon>Bacillati</taxon>
        <taxon>Actinomycetota</taxon>
        <taxon>Actinomycetes</taxon>
        <taxon>Streptosporangiales</taxon>
        <taxon>Nocardiopsidaceae</taxon>
        <taxon>Nocardiopsis</taxon>
    </lineage>
</organism>
<protein>
    <submittedName>
        <fullName evidence="1">MarR family winged helix-turn-helix transcriptional regulator</fullName>
    </submittedName>
</protein>
<reference evidence="1 2" key="1">
    <citation type="journal article" date="2019" name="Int. J. Syst. Evol. Microbiol.">
        <title>The Global Catalogue of Microorganisms (GCM) 10K type strain sequencing project: providing services to taxonomists for standard genome sequencing and annotation.</title>
        <authorList>
            <consortium name="The Broad Institute Genomics Platform"/>
            <consortium name="The Broad Institute Genome Sequencing Center for Infectious Disease"/>
            <person name="Wu L."/>
            <person name="Ma J."/>
        </authorList>
    </citation>
    <scope>NUCLEOTIDE SEQUENCE [LARGE SCALE GENOMIC DNA]</scope>
    <source>
        <strain evidence="1 2">JCM 15313</strain>
    </source>
</reference>
<evidence type="ECO:0000313" key="2">
    <source>
        <dbReference type="Proteomes" id="UP001501585"/>
    </source>
</evidence>
<dbReference type="SUPFAM" id="SSF46785">
    <property type="entry name" value="Winged helix' DNA-binding domain"/>
    <property type="match status" value="1"/>
</dbReference>
<sequence>MAERSSRYWLQHLDRLIDGGFDRLLEGRGLTRRHWQIVHSLHQEPLSVQDLETRVAPFLADDVSDLAPDIDELRERGWVVSQTDGRLALTDKGESVHDDLWQEVQDHRARVTQDISAEEYQATVDVLSRMAGNEERR</sequence>
<comment type="caution">
    <text evidence="1">The sequence shown here is derived from an EMBL/GenBank/DDBJ whole genome shotgun (WGS) entry which is preliminary data.</text>
</comment>
<dbReference type="Proteomes" id="UP001501585">
    <property type="component" value="Unassembled WGS sequence"/>
</dbReference>
<dbReference type="InterPro" id="IPR036388">
    <property type="entry name" value="WH-like_DNA-bd_sf"/>
</dbReference>
<accession>A0ABN2T295</accession>
<gene>
    <name evidence="1" type="ORF">GCM10009799_24020</name>
</gene>
<dbReference type="InterPro" id="IPR036390">
    <property type="entry name" value="WH_DNA-bd_sf"/>
</dbReference>
<keyword evidence="2" id="KW-1185">Reference proteome</keyword>
<dbReference type="EMBL" id="BAAAPC010000009">
    <property type="protein sequence ID" value="GAA1996464.1"/>
    <property type="molecule type" value="Genomic_DNA"/>
</dbReference>
<evidence type="ECO:0000313" key="1">
    <source>
        <dbReference type="EMBL" id="GAA1996464.1"/>
    </source>
</evidence>
<dbReference type="Gene3D" id="1.10.10.10">
    <property type="entry name" value="Winged helix-like DNA-binding domain superfamily/Winged helix DNA-binding domain"/>
    <property type="match status" value="1"/>
</dbReference>
<proteinExistence type="predicted"/>